<feature type="transmembrane region" description="Helical" evidence="5">
    <location>
        <begin position="124"/>
        <end position="148"/>
    </location>
</feature>
<accession>A0ABR5ZQB9</accession>
<sequence length="192" mass="20311">MAGSDAAAMTGLHGTFLEHLGPMDWGILILVGLSSLWGLVRGLSRESGALLVWVGSFWLTGRWGGVILSHFAPMAPSSLQGTPVFIWGGRLVLFVLVMIILNLVTTQLARGVRGVLSGPLDALLGAGFGLVRGYVVLVLLFCAGSYLAQDWLEAAMKGSVLAPAVVRGVAFLQGYIPVSWSEHLAFLPSNSH</sequence>
<protein>
    <recommendedName>
        <fullName evidence="8">CvpA family protein</fullName>
    </recommendedName>
</protein>
<keyword evidence="2 5" id="KW-0812">Transmembrane</keyword>
<organism evidence="6 7">
    <name type="scientific">Bombella mellum</name>
    <dbReference type="NCBI Taxonomy" id="2039288"/>
    <lineage>
        <taxon>Bacteria</taxon>
        <taxon>Pseudomonadati</taxon>
        <taxon>Pseudomonadota</taxon>
        <taxon>Alphaproteobacteria</taxon>
        <taxon>Acetobacterales</taxon>
        <taxon>Acetobacteraceae</taxon>
        <taxon>Bombella</taxon>
    </lineage>
</organism>
<feature type="transmembrane region" description="Helical" evidence="5">
    <location>
        <begin position="25"/>
        <end position="43"/>
    </location>
</feature>
<keyword evidence="4 5" id="KW-0472">Membrane</keyword>
<dbReference type="EMBL" id="PDLY01000001">
    <property type="protein sequence ID" value="MBA5726527.1"/>
    <property type="molecule type" value="Genomic_DNA"/>
</dbReference>
<proteinExistence type="predicted"/>
<evidence type="ECO:0000256" key="3">
    <source>
        <dbReference type="ARBA" id="ARBA00022989"/>
    </source>
</evidence>
<evidence type="ECO:0008006" key="8">
    <source>
        <dbReference type="Google" id="ProtNLM"/>
    </source>
</evidence>
<evidence type="ECO:0000313" key="7">
    <source>
        <dbReference type="Proteomes" id="UP000765338"/>
    </source>
</evidence>
<comment type="subcellular location">
    <subcellularLocation>
        <location evidence="1">Membrane</location>
        <topology evidence="1">Multi-pass membrane protein</topology>
    </subcellularLocation>
</comment>
<dbReference type="InterPro" id="IPR003825">
    <property type="entry name" value="Colicin-V_CvpA"/>
</dbReference>
<evidence type="ECO:0000256" key="5">
    <source>
        <dbReference type="SAM" id="Phobius"/>
    </source>
</evidence>
<evidence type="ECO:0000256" key="1">
    <source>
        <dbReference type="ARBA" id="ARBA00004141"/>
    </source>
</evidence>
<name>A0ABR5ZQB9_9PROT</name>
<dbReference type="PANTHER" id="PTHR36926:SF1">
    <property type="entry name" value="COLICIN V PRODUCTION PROTEIN"/>
    <property type="match status" value="1"/>
</dbReference>
<dbReference type="PANTHER" id="PTHR36926">
    <property type="entry name" value="COLICIN V PRODUCTION PROTEIN"/>
    <property type="match status" value="1"/>
</dbReference>
<evidence type="ECO:0000256" key="2">
    <source>
        <dbReference type="ARBA" id="ARBA00022692"/>
    </source>
</evidence>
<dbReference type="RefSeq" id="WP_182040146.1">
    <property type="nucleotide sequence ID" value="NZ_PDLY01000001.1"/>
</dbReference>
<evidence type="ECO:0000256" key="4">
    <source>
        <dbReference type="ARBA" id="ARBA00023136"/>
    </source>
</evidence>
<dbReference type="Pfam" id="PF02674">
    <property type="entry name" value="Colicin_V"/>
    <property type="match status" value="1"/>
</dbReference>
<gene>
    <name evidence="6" type="ORF">CPA56_00755</name>
</gene>
<comment type="caution">
    <text evidence="6">The sequence shown here is derived from an EMBL/GenBank/DDBJ whole genome shotgun (WGS) entry which is preliminary data.</text>
</comment>
<keyword evidence="7" id="KW-1185">Reference proteome</keyword>
<dbReference type="Proteomes" id="UP000765338">
    <property type="component" value="Unassembled WGS sequence"/>
</dbReference>
<dbReference type="InterPro" id="IPR052719">
    <property type="entry name" value="CvpA-like"/>
</dbReference>
<feature type="transmembrane region" description="Helical" evidence="5">
    <location>
        <begin position="84"/>
        <end position="104"/>
    </location>
</feature>
<feature type="transmembrane region" description="Helical" evidence="5">
    <location>
        <begin position="50"/>
        <end position="72"/>
    </location>
</feature>
<evidence type="ECO:0000313" key="6">
    <source>
        <dbReference type="EMBL" id="MBA5726527.1"/>
    </source>
</evidence>
<keyword evidence="3 5" id="KW-1133">Transmembrane helix</keyword>
<reference evidence="6 7" key="1">
    <citation type="submission" date="2017-10" db="EMBL/GenBank/DDBJ databases">
        <authorList>
            <person name="Jakob F."/>
        </authorList>
    </citation>
    <scope>NUCLEOTIDE SEQUENCE [LARGE SCALE GENOMIC DNA]</scope>
    <source>
        <strain evidence="6 7">TMW 2.1889</strain>
    </source>
</reference>